<evidence type="ECO:0000313" key="2">
    <source>
        <dbReference type="Proteomes" id="UP000324927"/>
    </source>
</evidence>
<proteinExistence type="predicted"/>
<sequence>MGMSFSEAERILRLENDGLLPPQAVIAELGSQEFMPSLGAEKIKELLDLGKRQENVSDFGEIRYASKLYEALGYSSVSFDLVDAPATRRLDLNTDSVPVEFFGKSDLTTNFGTTEHIINQYNCFKFIHDITRCGGLMWHSLPSSDYYGHGFFKYDPNFFFSLVWANDYHIIDWGISSRVKMPPQVKTPDYLFDAGMPHMEPFASSVTFILQKRFDRPFVPPIDSPVSFASRALFHIRNAPPTGRLLVYGAGGMGQSLVAALQESGFAVAGFIDTYKAGECAGLPIHRFEDYRQQAKPDDRIIIASDFAPEIKGLLSQNGIGWFLALGGA</sequence>
<dbReference type="Gene3D" id="3.40.50.20">
    <property type="match status" value="1"/>
</dbReference>
<dbReference type="OrthoDB" id="7308086at2"/>
<dbReference type="AlphaFoldDB" id="A0A5A9GH55"/>
<comment type="caution">
    <text evidence="1">The sequence shown here is derived from an EMBL/GenBank/DDBJ whole genome shotgun (WGS) entry which is preliminary data.</text>
</comment>
<dbReference type="RefSeq" id="WP_149233427.1">
    <property type="nucleotide sequence ID" value="NZ_JALJXJ010000016.1"/>
</dbReference>
<keyword evidence="2" id="KW-1185">Reference proteome</keyword>
<organism evidence="1 2">
    <name type="scientific">Azospirillum lipoferum</name>
    <dbReference type="NCBI Taxonomy" id="193"/>
    <lineage>
        <taxon>Bacteria</taxon>
        <taxon>Pseudomonadati</taxon>
        <taxon>Pseudomonadota</taxon>
        <taxon>Alphaproteobacteria</taxon>
        <taxon>Rhodospirillales</taxon>
        <taxon>Azospirillaceae</taxon>
        <taxon>Azospirillum</taxon>
    </lineage>
</organism>
<reference evidence="1 2" key="1">
    <citation type="submission" date="2019-08" db="EMBL/GenBank/DDBJ databases">
        <authorList>
            <person name="Grouzdev D."/>
            <person name="Tikhonova E."/>
            <person name="Kravchenko I."/>
        </authorList>
    </citation>
    <scope>NUCLEOTIDE SEQUENCE [LARGE SCALE GENOMIC DNA]</scope>
    <source>
        <strain evidence="1 2">59b</strain>
    </source>
</reference>
<evidence type="ECO:0000313" key="1">
    <source>
        <dbReference type="EMBL" id="KAA0593761.1"/>
    </source>
</evidence>
<name>A0A5A9GH55_AZOLI</name>
<accession>A0A5A9GH55</accession>
<protein>
    <submittedName>
        <fullName evidence="1">Uncharacterized protein</fullName>
    </submittedName>
</protein>
<dbReference type="EMBL" id="VTTN01000010">
    <property type="protein sequence ID" value="KAA0593761.1"/>
    <property type="molecule type" value="Genomic_DNA"/>
</dbReference>
<gene>
    <name evidence="1" type="ORF">FZ942_22995</name>
</gene>
<dbReference type="Proteomes" id="UP000324927">
    <property type="component" value="Unassembled WGS sequence"/>
</dbReference>